<feature type="transmembrane region" description="Helical" evidence="1">
    <location>
        <begin position="7"/>
        <end position="26"/>
    </location>
</feature>
<dbReference type="Proteomes" id="UP001304671">
    <property type="component" value="Unassembled WGS sequence"/>
</dbReference>
<keyword evidence="1" id="KW-0472">Membrane</keyword>
<keyword evidence="1" id="KW-0812">Transmembrane</keyword>
<gene>
    <name evidence="2" type="ORF">VB264_24115</name>
</gene>
<keyword evidence="3" id="KW-1185">Reference proteome</keyword>
<feature type="transmembrane region" description="Helical" evidence="1">
    <location>
        <begin position="41"/>
        <end position="59"/>
    </location>
</feature>
<keyword evidence="1" id="KW-1133">Transmembrane helix</keyword>
<dbReference type="RefSeq" id="WP_323253835.1">
    <property type="nucleotide sequence ID" value="NZ_JAYFUL010000074.1"/>
</dbReference>
<evidence type="ECO:0000256" key="1">
    <source>
        <dbReference type="SAM" id="Phobius"/>
    </source>
</evidence>
<protein>
    <submittedName>
        <fullName evidence="2">Uncharacterized protein</fullName>
    </submittedName>
</protein>
<name>A0ABU5QVZ3_9BACT</name>
<sequence>MPSRIFLLVNVLMALSYSVIGLLLILNPQSTFAQMMLPSSWYAYALGALLVIYGIFRAWRVYTKLKDEDDDDNEEYSYYDEKK</sequence>
<dbReference type="EMBL" id="JAYFUL010000074">
    <property type="protein sequence ID" value="MEA5260905.1"/>
    <property type="molecule type" value="Genomic_DNA"/>
</dbReference>
<comment type="caution">
    <text evidence="2">The sequence shown here is derived from an EMBL/GenBank/DDBJ whole genome shotgun (WGS) entry which is preliminary data.</text>
</comment>
<evidence type="ECO:0000313" key="3">
    <source>
        <dbReference type="Proteomes" id="UP001304671"/>
    </source>
</evidence>
<organism evidence="2 3">
    <name type="scientific">Arcicella aquatica</name>
    <dbReference type="NCBI Taxonomy" id="217141"/>
    <lineage>
        <taxon>Bacteria</taxon>
        <taxon>Pseudomonadati</taxon>
        <taxon>Bacteroidota</taxon>
        <taxon>Cytophagia</taxon>
        <taxon>Cytophagales</taxon>
        <taxon>Flectobacillaceae</taxon>
        <taxon>Arcicella</taxon>
    </lineage>
</organism>
<proteinExistence type="predicted"/>
<evidence type="ECO:0000313" key="2">
    <source>
        <dbReference type="EMBL" id="MEA5260905.1"/>
    </source>
</evidence>
<accession>A0ABU5QVZ3</accession>
<reference evidence="2 3" key="1">
    <citation type="submission" date="2023-12" db="EMBL/GenBank/DDBJ databases">
        <title>Novel species of the genus Arcicella isolated from rivers.</title>
        <authorList>
            <person name="Lu H."/>
        </authorList>
    </citation>
    <scope>NUCLEOTIDE SEQUENCE [LARGE SCALE GENOMIC DNA]</scope>
    <source>
        <strain evidence="2 3">LMG 21963</strain>
    </source>
</reference>